<dbReference type="CDD" id="cd02042">
    <property type="entry name" value="ParAB_family"/>
    <property type="match status" value="1"/>
</dbReference>
<dbReference type="PIRSF" id="PIRSF009320">
    <property type="entry name" value="Nuc_binding_HP_1000"/>
    <property type="match status" value="1"/>
</dbReference>
<dbReference type="Pfam" id="PF13614">
    <property type="entry name" value="AAA_31"/>
    <property type="match status" value="1"/>
</dbReference>
<protein>
    <submittedName>
        <fullName evidence="2">ParA family protein</fullName>
    </submittedName>
</protein>
<reference evidence="2" key="1">
    <citation type="journal article" date="2020" name="mSystems">
        <title>Genome- and Community-Level Interaction Insights into Carbon Utilization and Element Cycling Functions of Hydrothermarchaeota in Hydrothermal Sediment.</title>
        <authorList>
            <person name="Zhou Z."/>
            <person name="Liu Y."/>
            <person name="Xu W."/>
            <person name="Pan J."/>
            <person name="Luo Z.H."/>
            <person name="Li M."/>
        </authorList>
    </citation>
    <scope>NUCLEOTIDE SEQUENCE [LARGE SCALE GENOMIC DNA]</scope>
    <source>
        <strain evidence="2">SpSt-794</strain>
    </source>
</reference>
<comment type="caution">
    <text evidence="2">The sequence shown here is derived from an EMBL/GenBank/DDBJ whole genome shotgun (WGS) entry which is preliminary data.</text>
</comment>
<organism evidence="2">
    <name type="scientific">Caldisericum exile</name>
    <dbReference type="NCBI Taxonomy" id="693075"/>
    <lineage>
        <taxon>Bacteria</taxon>
        <taxon>Pseudomonadati</taxon>
        <taxon>Caldisericota/Cryosericota group</taxon>
        <taxon>Caldisericota</taxon>
        <taxon>Caldisericia</taxon>
        <taxon>Caldisericales</taxon>
        <taxon>Caldisericaceae</taxon>
        <taxon>Caldisericum</taxon>
    </lineage>
</organism>
<dbReference type="Gene3D" id="3.40.50.300">
    <property type="entry name" value="P-loop containing nucleotide triphosphate hydrolases"/>
    <property type="match status" value="1"/>
</dbReference>
<gene>
    <name evidence="2" type="ORF">ENV82_04050</name>
</gene>
<dbReference type="FunFam" id="3.40.50.300:FF:000285">
    <property type="entry name" value="Sporulation initiation inhibitor Soj"/>
    <property type="match status" value="1"/>
</dbReference>
<dbReference type="InterPro" id="IPR050678">
    <property type="entry name" value="DNA_Partitioning_ATPase"/>
</dbReference>
<proteinExistence type="predicted"/>
<name>A0A7C4Y5W5_9BACT</name>
<accession>A0A7C4Y5W5</accession>
<sequence>MITITIANQKGGVGKTTTAVNIASFLARKNFKTLLIDIDPQANSTFVFLENPPSKTVYSALMDEAFEPSELIYETLVPNLFLIPSSIHLAKVERALAGEFDAPIRLRKLTGKLVNMFSFLVVDTPPSLGLLTVNALAASDYVIVPITPSPWALEGVEDFLDTFKGVRDTFNERLKILGVVITMVDGRTILAKDAGKKIMELFSDLVFDERISRNVRLEESPAFKEDIFAFAPDSKGALQYANLGEEVLKRLGK</sequence>
<dbReference type="EMBL" id="DTHV01000130">
    <property type="protein sequence ID" value="HGW60582.1"/>
    <property type="molecule type" value="Genomic_DNA"/>
</dbReference>
<dbReference type="SUPFAM" id="SSF52540">
    <property type="entry name" value="P-loop containing nucleoside triphosphate hydrolases"/>
    <property type="match status" value="1"/>
</dbReference>
<dbReference type="InterPro" id="IPR027417">
    <property type="entry name" value="P-loop_NTPase"/>
</dbReference>
<dbReference type="AlphaFoldDB" id="A0A7C4Y5W5"/>
<dbReference type="PANTHER" id="PTHR13696">
    <property type="entry name" value="P-LOOP CONTAINING NUCLEOSIDE TRIPHOSPHATE HYDROLASE"/>
    <property type="match status" value="1"/>
</dbReference>
<evidence type="ECO:0000313" key="2">
    <source>
        <dbReference type="EMBL" id="HGW60582.1"/>
    </source>
</evidence>
<dbReference type="PANTHER" id="PTHR13696:SF52">
    <property type="entry name" value="PARA FAMILY PROTEIN CT_582"/>
    <property type="match status" value="1"/>
</dbReference>
<feature type="domain" description="AAA" evidence="1">
    <location>
        <begin position="3"/>
        <end position="176"/>
    </location>
</feature>
<dbReference type="InterPro" id="IPR025669">
    <property type="entry name" value="AAA_dom"/>
</dbReference>
<evidence type="ECO:0000259" key="1">
    <source>
        <dbReference type="Pfam" id="PF13614"/>
    </source>
</evidence>